<keyword evidence="6" id="KW-0418">Kinase</keyword>
<evidence type="ECO:0000259" key="10">
    <source>
        <dbReference type="PROSITE" id="PS50109"/>
    </source>
</evidence>
<sequence length="396" mass="42991">MTEPPIRRRRWRRWPLSRQIAIVLAGAVLMNAVLFVVTMTIFVSIEEQRIERTLSPAATRALRASEASRLPRTEDLAAYLRETRGMEDLVDERINTALALFTLLAATAGFALGYVLLGRLGRGLNNVAHAARRVAEGDLSAQASAPKWASREEYQLASDFNAMSRSLQRAERELAESTAAVAHELRTPLTILRGRLHGIEDGVFPGGPEEMRGLLFQVEGLGRLIDDLQTLNLAKSNRMLLDLVAVDLSEQVEHVLAVVRPDLEAAGLDPVLDLVPAVVVADGGRLRQAISAVLNNAQRYAAQSGVLRIHTRIEEDDGVLEIVDHGPGLPPGTSELAFDRFWRAEGSRARHSGGTGLGLAIVRVIVEAHGGSATLESHDGGGTVFTMRLPRAGRST</sequence>
<dbReference type="AlphaFoldDB" id="A0A7H0LJS8"/>
<keyword evidence="5" id="KW-0808">Transferase</keyword>
<dbReference type="PRINTS" id="PR00344">
    <property type="entry name" value="BCTRLSENSOR"/>
</dbReference>
<evidence type="ECO:0000256" key="7">
    <source>
        <dbReference type="ARBA" id="ARBA00023012"/>
    </source>
</evidence>
<keyword evidence="7" id="KW-0902">Two-component regulatory system</keyword>
<dbReference type="EMBL" id="CP061038">
    <property type="protein sequence ID" value="QNQ09931.1"/>
    <property type="molecule type" value="Genomic_DNA"/>
</dbReference>
<evidence type="ECO:0000256" key="8">
    <source>
        <dbReference type="SAM" id="Coils"/>
    </source>
</evidence>
<dbReference type="CDD" id="cd00082">
    <property type="entry name" value="HisKA"/>
    <property type="match status" value="1"/>
</dbReference>
<evidence type="ECO:0000256" key="9">
    <source>
        <dbReference type="SAM" id="Phobius"/>
    </source>
</evidence>
<dbReference type="SUPFAM" id="SSF55874">
    <property type="entry name" value="ATPase domain of HSP90 chaperone/DNA topoisomerase II/histidine kinase"/>
    <property type="match status" value="1"/>
</dbReference>
<protein>
    <recommendedName>
        <fullName evidence="3">histidine kinase</fullName>
        <ecNumber evidence="3">2.7.13.3</ecNumber>
    </recommendedName>
</protein>
<evidence type="ECO:0000313" key="13">
    <source>
        <dbReference type="Proteomes" id="UP000516148"/>
    </source>
</evidence>
<dbReference type="PANTHER" id="PTHR43711">
    <property type="entry name" value="TWO-COMPONENT HISTIDINE KINASE"/>
    <property type="match status" value="1"/>
</dbReference>
<organism evidence="12 13">
    <name type="scientific">Sphingomonas alpina</name>
    <dbReference type="NCBI Taxonomy" id="653931"/>
    <lineage>
        <taxon>Bacteria</taxon>
        <taxon>Pseudomonadati</taxon>
        <taxon>Pseudomonadota</taxon>
        <taxon>Alphaproteobacteria</taxon>
        <taxon>Sphingomonadales</taxon>
        <taxon>Sphingomonadaceae</taxon>
        <taxon>Sphingomonas</taxon>
    </lineage>
</organism>
<dbReference type="InterPro" id="IPR003660">
    <property type="entry name" value="HAMP_dom"/>
</dbReference>
<dbReference type="InterPro" id="IPR036097">
    <property type="entry name" value="HisK_dim/P_sf"/>
</dbReference>
<proteinExistence type="predicted"/>
<keyword evidence="13" id="KW-1185">Reference proteome</keyword>
<evidence type="ECO:0000256" key="6">
    <source>
        <dbReference type="ARBA" id="ARBA00022777"/>
    </source>
</evidence>
<dbReference type="InterPro" id="IPR050736">
    <property type="entry name" value="Sensor_HK_Regulatory"/>
</dbReference>
<dbReference type="Pfam" id="PF00672">
    <property type="entry name" value="HAMP"/>
    <property type="match status" value="1"/>
</dbReference>
<keyword evidence="9" id="KW-0472">Membrane</keyword>
<keyword evidence="4" id="KW-0597">Phosphoprotein</keyword>
<feature type="transmembrane region" description="Helical" evidence="9">
    <location>
        <begin position="96"/>
        <end position="117"/>
    </location>
</feature>
<dbReference type="Pfam" id="PF02518">
    <property type="entry name" value="HATPase_c"/>
    <property type="match status" value="1"/>
</dbReference>
<evidence type="ECO:0000259" key="11">
    <source>
        <dbReference type="PROSITE" id="PS50885"/>
    </source>
</evidence>
<dbReference type="Proteomes" id="UP000516148">
    <property type="component" value="Chromosome"/>
</dbReference>
<comment type="catalytic activity">
    <reaction evidence="1">
        <text>ATP + protein L-histidine = ADP + protein N-phospho-L-histidine.</text>
        <dbReference type="EC" id="2.7.13.3"/>
    </reaction>
</comment>
<name>A0A7H0LJS8_9SPHN</name>
<dbReference type="SMART" id="SM00304">
    <property type="entry name" value="HAMP"/>
    <property type="match status" value="1"/>
</dbReference>
<feature type="domain" description="Histidine kinase" evidence="10">
    <location>
        <begin position="180"/>
        <end position="393"/>
    </location>
</feature>
<evidence type="ECO:0000313" key="12">
    <source>
        <dbReference type="EMBL" id="QNQ09931.1"/>
    </source>
</evidence>
<dbReference type="SMART" id="SM00387">
    <property type="entry name" value="HATPase_c"/>
    <property type="match status" value="1"/>
</dbReference>
<evidence type="ECO:0000256" key="5">
    <source>
        <dbReference type="ARBA" id="ARBA00022679"/>
    </source>
</evidence>
<dbReference type="PANTHER" id="PTHR43711:SF28">
    <property type="entry name" value="SENSOR HISTIDINE KINASE YXDK"/>
    <property type="match status" value="1"/>
</dbReference>
<dbReference type="RefSeq" id="WP_187762239.1">
    <property type="nucleotide sequence ID" value="NZ_CP061038.1"/>
</dbReference>
<dbReference type="KEGG" id="spap:H3Z74_01355"/>
<keyword evidence="9" id="KW-0812">Transmembrane</keyword>
<dbReference type="Gene3D" id="1.10.287.130">
    <property type="match status" value="1"/>
</dbReference>
<dbReference type="InterPro" id="IPR036890">
    <property type="entry name" value="HATPase_C_sf"/>
</dbReference>
<evidence type="ECO:0000256" key="3">
    <source>
        <dbReference type="ARBA" id="ARBA00012438"/>
    </source>
</evidence>
<comment type="subcellular location">
    <subcellularLocation>
        <location evidence="2">Membrane</location>
    </subcellularLocation>
</comment>
<dbReference type="EC" id="2.7.13.3" evidence="3"/>
<keyword evidence="8" id="KW-0175">Coiled coil</keyword>
<evidence type="ECO:0000256" key="4">
    <source>
        <dbReference type="ARBA" id="ARBA00022553"/>
    </source>
</evidence>
<dbReference type="InterPro" id="IPR005467">
    <property type="entry name" value="His_kinase_dom"/>
</dbReference>
<feature type="coiled-coil region" evidence="8">
    <location>
        <begin position="160"/>
        <end position="187"/>
    </location>
</feature>
<dbReference type="Gene3D" id="6.10.340.10">
    <property type="match status" value="1"/>
</dbReference>
<dbReference type="PROSITE" id="PS50109">
    <property type="entry name" value="HIS_KIN"/>
    <property type="match status" value="1"/>
</dbReference>
<evidence type="ECO:0000256" key="1">
    <source>
        <dbReference type="ARBA" id="ARBA00000085"/>
    </source>
</evidence>
<accession>A0A7H0LJS8</accession>
<dbReference type="InterPro" id="IPR003661">
    <property type="entry name" value="HisK_dim/P_dom"/>
</dbReference>
<dbReference type="SUPFAM" id="SSF47384">
    <property type="entry name" value="Homodimeric domain of signal transducing histidine kinase"/>
    <property type="match status" value="1"/>
</dbReference>
<dbReference type="CDD" id="cd00075">
    <property type="entry name" value="HATPase"/>
    <property type="match status" value="1"/>
</dbReference>
<evidence type="ECO:0000256" key="2">
    <source>
        <dbReference type="ARBA" id="ARBA00004370"/>
    </source>
</evidence>
<dbReference type="SMART" id="SM00388">
    <property type="entry name" value="HisKA"/>
    <property type="match status" value="1"/>
</dbReference>
<feature type="transmembrane region" description="Helical" evidence="9">
    <location>
        <begin position="20"/>
        <end position="45"/>
    </location>
</feature>
<dbReference type="InterPro" id="IPR004358">
    <property type="entry name" value="Sig_transdc_His_kin-like_C"/>
</dbReference>
<dbReference type="Pfam" id="PF00512">
    <property type="entry name" value="HisKA"/>
    <property type="match status" value="1"/>
</dbReference>
<keyword evidence="9" id="KW-1133">Transmembrane helix</keyword>
<dbReference type="InterPro" id="IPR003594">
    <property type="entry name" value="HATPase_dom"/>
</dbReference>
<feature type="domain" description="HAMP" evidence="11">
    <location>
        <begin position="118"/>
        <end position="172"/>
    </location>
</feature>
<dbReference type="GO" id="GO:0000155">
    <property type="term" value="F:phosphorelay sensor kinase activity"/>
    <property type="evidence" value="ECO:0007669"/>
    <property type="project" value="InterPro"/>
</dbReference>
<reference evidence="12 13" key="1">
    <citation type="submission" date="2020-09" db="EMBL/GenBank/DDBJ databases">
        <title>Sphingomonas sp., a new species isolated from pork steak.</title>
        <authorList>
            <person name="Heidler von Heilborn D."/>
        </authorList>
    </citation>
    <scope>NUCLEOTIDE SEQUENCE [LARGE SCALE GENOMIC DNA]</scope>
    <source>
        <strain evidence="13">S8-3T</strain>
    </source>
</reference>
<dbReference type="CDD" id="cd06225">
    <property type="entry name" value="HAMP"/>
    <property type="match status" value="1"/>
</dbReference>
<dbReference type="GO" id="GO:0016020">
    <property type="term" value="C:membrane"/>
    <property type="evidence" value="ECO:0007669"/>
    <property type="project" value="UniProtKB-SubCell"/>
</dbReference>
<dbReference type="PROSITE" id="PS50885">
    <property type="entry name" value="HAMP"/>
    <property type="match status" value="1"/>
</dbReference>
<dbReference type="Gene3D" id="3.30.565.10">
    <property type="entry name" value="Histidine kinase-like ATPase, C-terminal domain"/>
    <property type="match status" value="1"/>
</dbReference>
<gene>
    <name evidence="12" type="ORF">H3Z74_01355</name>
</gene>